<gene>
    <name evidence="1" type="ORF">KAT72_02985</name>
</gene>
<sequence length="187" mass="20311">MVIMSHPLDTTLGPMAPFVCQLLAELDQRAVHVDAIDVDHLCYRAATLVEYQTQKQTLVAYGTLLVEGMIGGRPIATYQLFHPVQCGDVSVPCIELAAPKPGRSHQAGLEHIELVVPSLPALVAAHPDVPFKTGNMDDLRNPDVGLMLASGQIKFHLRALAEVIEEERRTGAVVPVPADYYDNIGLL</sequence>
<dbReference type="InterPro" id="IPR029068">
    <property type="entry name" value="Glyas_Bleomycin-R_OHBP_Dase"/>
</dbReference>
<dbReference type="Gene3D" id="3.10.180.10">
    <property type="entry name" value="2,3-Dihydroxybiphenyl 1,2-Dioxygenase, domain 1"/>
    <property type="match status" value="1"/>
</dbReference>
<dbReference type="PANTHER" id="PTHR37519:SF1">
    <property type="entry name" value="DIHYDROXYBIPHENYL DIOXYGENASE DOMAIN-CONTAINING PROTEIN"/>
    <property type="match status" value="1"/>
</dbReference>
<evidence type="ECO:0000313" key="2">
    <source>
        <dbReference type="Proteomes" id="UP000675653"/>
    </source>
</evidence>
<reference evidence="1 2" key="1">
    <citation type="submission" date="2021-04" db="EMBL/GenBank/DDBJ databases">
        <title>Draft Genome of Aeromonas popoffii ID682, isolated from a natural water source in Idaho.</title>
        <authorList>
            <person name="Testerman T."/>
            <person name="Graf J."/>
        </authorList>
    </citation>
    <scope>NUCLEOTIDE SEQUENCE [LARGE SCALE GENOMIC DNA]</scope>
    <source>
        <strain evidence="1 2">ID682</strain>
    </source>
</reference>
<dbReference type="Pfam" id="PF06185">
    <property type="entry name" value="YecM"/>
    <property type="match status" value="1"/>
</dbReference>
<dbReference type="EMBL" id="JAGRZL010000010">
    <property type="protein sequence ID" value="MBR7628028.1"/>
    <property type="molecule type" value="Genomic_DNA"/>
</dbReference>
<keyword evidence="2" id="KW-1185">Reference proteome</keyword>
<comment type="caution">
    <text evidence="1">The sequence shown here is derived from an EMBL/GenBank/DDBJ whole genome shotgun (WGS) entry which is preliminary data.</text>
</comment>
<dbReference type="SUPFAM" id="SSF54593">
    <property type="entry name" value="Glyoxalase/Bleomycin resistance protein/Dihydroxybiphenyl dioxygenase"/>
    <property type="match status" value="1"/>
</dbReference>
<dbReference type="PANTHER" id="PTHR37519">
    <property type="match status" value="1"/>
</dbReference>
<dbReference type="InterPro" id="IPR010393">
    <property type="entry name" value="DUF991_YecM-like"/>
</dbReference>
<accession>A0ABS5GLK9</accession>
<evidence type="ECO:0000313" key="1">
    <source>
        <dbReference type="EMBL" id="MBR7628028.1"/>
    </source>
</evidence>
<name>A0ABS5GLK9_9GAMM</name>
<organism evidence="1 2">
    <name type="scientific">Aeromonas popoffii</name>
    <dbReference type="NCBI Taxonomy" id="70856"/>
    <lineage>
        <taxon>Bacteria</taxon>
        <taxon>Pseudomonadati</taxon>
        <taxon>Pseudomonadota</taxon>
        <taxon>Gammaproteobacteria</taxon>
        <taxon>Aeromonadales</taxon>
        <taxon>Aeromonadaceae</taxon>
        <taxon>Aeromonas</taxon>
    </lineage>
</organism>
<dbReference type="RefSeq" id="WP_212512701.1">
    <property type="nucleotide sequence ID" value="NZ_CAWQDX010000002.1"/>
</dbReference>
<protein>
    <submittedName>
        <fullName evidence="1">VOC family protein</fullName>
    </submittedName>
</protein>
<proteinExistence type="predicted"/>
<dbReference type="Proteomes" id="UP000675653">
    <property type="component" value="Unassembled WGS sequence"/>
</dbReference>